<dbReference type="Pfam" id="PF22022">
    <property type="entry name" value="Phage_int_M"/>
    <property type="match status" value="1"/>
</dbReference>
<dbReference type="RefSeq" id="WP_079445517.1">
    <property type="nucleotide sequence ID" value="NZ_JAVDPZ010000028.1"/>
</dbReference>
<keyword evidence="2" id="KW-0229">DNA integration</keyword>
<dbReference type="InterPro" id="IPR050808">
    <property type="entry name" value="Phage_Integrase"/>
</dbReference>
<evidence type="ECO:0000259" key="7">
    <source>
        <dbReference type="PROSITE" id="PS51900"/>
    </source>
</evidence>
<dbReference type="CDD" id="cd00801">
    <property type="entry name" value="INT_P4_C"/>
    <property type="match status" value="1"/>
</dbReference>
<dbReference type="InterPro" id="IPR038488">
    <property type="entry name" value="Integrase_DNA-bd_sf"/>
</dbReference>
<evidence type="ECO:0000256" key="2">
    <source>
        <dbReference type="ARBA" id="ARBA00022908"/>
    </source>
</evidence>
<dbReference type="PANTHER" id="PTHR30629">
    <property type="entry name" value="PROPHAGE INTEGRASE"/>
    <property type="match status" value="1"/>
</dbReference>
<dbReference type="AlphaFoldDB" id="A0A1V4I2N3"/>
<dbReference type="Pfam" id="PF13356">
    <property type="entry name" value="Arm-DNA-bind_3"/>
    <property type="match status" value="1"/>
</dbReference>
<dbReference type="EMBL" id="MWPQ01000005">
    <property type="protein sequence ID" value="OPH84379.1"/>
    <property type="molecule type" value="Genomic_DNA"/>
</dbReference>
<organism evidence="8 9">
    <name type="scientific">Nitrobacter vulgaris</name>
    <dbReference type="NCBI Taxonomy" id="29421"/>
    <lineage>
        <taxon>Bacteria</taxon>
        <taxon>Pseudomonadati</taxon>
        <taxon>Pseudomonadota</taxon>
        <taxon>Alphaproteobacteria</taxon>
        <taxon>Hyphomicrobiales</taxon>
        <taxon>Nitrobacteraceae</taxon>
        <taxon>Nitrobacter</taxon>
    </lineage>
</organism>
<evidence type="ECO:0000256" key="3">
    <source>
        <dbReference type="ARBA" id="ARBA00023125"/>
    </source>
</evidence>
<dbReference type="Gene3D" id="1.10.443.10">
    <property type="entry name" value="Intergrase catalytic core"/>
    <property type="match status" value="1"/>
</dbReference>
<dbReference type="PANTHER" id="PTHR30629:SF2">
    <property type="entry name" value="PROPHAGE INTEGRASE INTS-RELATED"/>
    <property type="match status" value="1"/>
</dbReference>
<gene>
    <name evidence="8" type="ORF">B2M20_02475</name>
</gene>
<keyword evidence="9" id="KW-1185">Reference proteome</keyword>
<feature type="domain" description="Tyr recombinase" evidence="6">
    <location>
        <begin position="209"/>
        <end position="381"/>
    </location>
</feature>
<name>A0A1V4I2N3_NITVU</name>
<proteinExistence type="inferred from homology"/>
<comment type="caution">
    <text evidence="8">The sequence shown here is derived from an EMBL/GenBank/DDBJ whole genome shotgun (WGS) entry which is preliminary data.</text>
</comment>
<dbReference type="InterPro" id="IPR053876">
    <property type="entry name" value="Phage_int_M"/>
</dbReference>
<evidence type="ECO:0000259" key="6">
    <source>
        <dbReference type="PROSITE" id="PS51898"/>
    </source>
</evidence>
<dbReference type="Proteomes" id="UP000189940">
    <property type="component" value="Unassembled WGS sequence"/>
</dbReference>
<dbReference type="OrthoDB" id="9795573at2"/>
<reference evidence="8 9" key="1">
    <citation type="submission" date="2017-02" db="EMBL/GenBank/DDBJ databases">
        <title>Genome sequence of the nitrite-oxidizing bacterium Nitrobacter vulgaris strain Ab1.</title>
        <authorList>
            <person name="Mellbye B.L."/>
            <person name="Davis E.W."/>
            <person name="Spieck E."/>
            <person name="Chang J.H."/>
            <person name="Bottomley P.J."/>
            <person name="Sayavedra-Soto L.A."/>
        </authorList>
    </citation>
    <scope>NUCLEOTIDE SEQUENCE [LARGE SCALE GENOMIC DNA]</scope>
    <source>
        <strain evidence="8 9">Ab1</strain>
    </source>
</reference>
<dbReference type="STRING" id="29421.B2M20_02475"/>
<dbReference type="InterPro" id="IPR002104">
    <property type="entry name" value="Integrase_catalytic"/>
</dbReference>
<dbReference type="GO" id="GO:0006310">
    <property type="term" value="P:DNA recombination"/>
    <property type="evidence" value="ECO:0007669"/>
    <property type="project" value="UniProtKB-KW"/>
</dbReference>
<dbReference type="Pfam" id="PF00589">
    <property type="entry name" value="Phage_integrase"/>
    <property type="match status" value="1"/>
</dbReference>
<dbReference type="PROSITE" id="PS51898">
    <property type="entry name" value="TYR_RECOMBINASE"/>
    <property type="match status" value="1"/>
</dbReference>
<evidence type="ECO:0000313" key="9">
    <source>
        <dbReference type="Proteomes" id="UP000189940"/>
    </source>
</evidence>
<protein>
    <submittedName>
        <fullName evidence="8">Integrase</fullName>
    </submittedName>
</protein>
<dbReference type="Gene3D" id="1.10.150.130">
    <property type="match status" value="1"/>
</dbReference>
<evidence type="ECO:0000256" key="5">
    <source>
        <dbReference type="PROSITE-ProRule" id="PRU01248"/>
    </source>
</evidence>
<dbReference type="InterPro" id="IPR025166">
    <property type="entry name" value="Integrase_DNA_bind_dom"/>
</dbReference>
<dbReference type="InterPro" id="IPR013762">
    <property type="entry name" value="Integrase-like_cat_sf"/>
</dbReference>
<sequence>MALNARQVDTLRAPGRYGDGQGLCLQITPSGAKSWLLRFERNGRERWMGLGALHTVSLKDARERARKARQQLLDGVDPIEARKAERTKAALEISKAVTFQEAATAYFDAHQAKWRNAKHRNQFISTLREYVFPKIGKLAVADIDIGSVLLVLEPIWPIKTETASRVRSRIEAILDWATVRKLRDGDNPARWKGNLQHVLPARARLAKPEHHAALPYAEIPAFTALLRKREGVAARALEFVILTAARTGEVVGAQWDEIDFAARTWTVPGNRMKAGREHRVALSNEAVEILKGLPREKDNSYVFIGPRAGGLSNMAMAAVLRRMDRVDITVHGFRSTFRDWAAESTAFPNHVVEMALAHTVGNKVEAAYRRGDLLAKRRQLAADWAKFCTRIGIGKTESLVIPIRSNT</sequence>
<dbReference type="InterPro" id="IPR011010">
    <property type="entry name" value="DNA_brk_join_enz"/>
</dbReference>
<dbReference type="GO" id="GO:0003677">
    <property type="term" value="F:DNA binding"/>
    <property type="evidence" value="ECO:0007669"/>
    <property type="project" value="UniProtKB-UniRule"/>
</dbReference>
<evidence type="ECO:0000256" key="1">
    <source>
        <dbReference type="ARBA" id="ARBA00008857"/>
    </source>
</evidence>
<evidence type="ECO:0000256" key="4">
    <source>
        <dbReference type="ARBA" id="ARBA00023172"/>
    </source>
</evidence>
<dbReference type="Gene3D" id="3.30.160.390">
    <property type="entry name" value="Integrase, DNA-binding domain"/>
    <property type="match status" value="1"/>
</dbReference>
<comment type="similarity">
    <text evidence="1">Belongs to the 'phage' integrase family.</text>
</comment>
<keyword evidence="4" id="KW-0233">DNA recombination</keyword>
<evidence type="ECO:0000313" key="8">
    <source>
        <dbReference type="EMBL" id="OPH84379.1"/>
    </source>
</evidence>
<feature type="domain" description="Core-binding (CB)" evidence="7">
    <location>
        <begin position="97"/>
        <end position="178"/>
    </location>
</feature>
<dbReference type="PROSITE" id="PS51900">
    <property type="entry name" value="CB"/>
    <property type="match status" value="1"/>
</dbReference>
<dbReference type="SUPFAM" id="SSF56349">
    <property type="entry name" value="DNA breaking-rejoining enzymes"/>
    <property type="match status" value="1"/>
</dbReference>
<dbReference type="InterPro" id="IPR010998">
    <property type="entry name" value="Integrase_recombinase_N"/>
</dbReference>
<keyword evidence="3 5" id="KW-0238">DNA-binding</keyword>
<dbReference type="GO" id="GO:0015074">
    <property type="term" value="P:DNA integration"/>
    <property type="evidence" value="ECO:0007669"/>
    <property type="project" value="UniProtKB-KW"/>
</dbReference>
<accession>A0A1V4I2N3</accession>
<dbReference type="InterPro" id="IPR044068">
    <property type="entry name" value="CB"/>
</dbReference>